<proteinExistence type="inferred from homology"/>
<dbReference type="PRINTS" id="PR00081">
    <property type="entry name" value="GDHRDH"/>
</dbReference>
<accession>A0A3B0AQJ6</accession>
<dbReference type="Proteomes" id="UP000270343">
    <property type="component" value="Unassembled WGS sequence"/>
</dbReference>
<dbReference type="InterPro" id="IPR002347">
    <property type="entry name" value="SDR_fam"/>
</dbReference>
<evidence type="ECO:0000313" key="3">
    <source>
        <dbReference type="Proteomes" id="UP000270343"/>
    </source>
</evidence>
<dbReference type="InterPro" id="IPR050259">
    <property type="entry name" value="SDR"/>
</dbReference>
<dbReference type="Pfam" id="PF13561">
    <property type="entry name" value="adh_short_C2"/>
    <property type="match status" value="1"/>
</dbReference>
<evidence type="ECO:0000256" key="1">
    <source>
        <dbReference type="ARBA" id="ARBA00006484"/>
    </source>
</evidence>
<dbReference type="SUPFAM" id="SSF51735">
    <property type="entry name" value="NAD(P)-binding Rossmann-fold domains"/>
    <property type="match status" value="1"/>
</dbReference>
<comment type="caution">
    <text evidence="2">The sequence shown here is derived from an EMBL/GenBank/DDBJ whole genome shotgun (WGS) entry which is preliminary data.</text>
</comment>
<dbReference type="Gene3D" id="3.40.50.720">
    <property type="entry name" value="NAD(P)-binding Rossmann-like Domain"/>
    <property type="match status" value="1"/>
</dbReference>
<comment type="similarity">
    <text evidence="1">Belongs to the short-chain dehydrogenases/reductases (SDR) family.</text>
</comment>
<sequence>MERKRSVRKTTALVLGGTSGIGLGIARSLAAHGAAVTLASRDPEKADRTAETITVPAGAASVSGIGLDLSRPEGIADTLRQHGKEFDIVVLNGPGYRPGKVDTATADDFSQAYSSMFLSLQQVVESVVGSMRKKQWGRLLYVSSSSVIVPIHELAVSSVVRSAVNSYMKLLANALAPDGITVNSIIPGRIDTPRVQAVDAVRARDRGVTADQVREGAESLIPVGRYGTPEEMGELAAFLCSDRAGYLTGSAFRCDGGMTAAL</sequence>
<protein>
    <submittedName>
        <fullName evidence="2">SDR family oxidoreductase</fullName>
    </submittedName>
</protein>
<dbReference type="EMBL" id="RBAM01000020">
    <property type="protein sequence ID" value="RKN62813.1"/>
    <property type="molecule type" value="Genomic_DNA"/>
</dbReference>
<dbReference type="PANTHER" id="PTHR42879:SF6">
    <property type="entry name" value="NADPH-DEPENDENT REDUCTASE BACG"/>
    <property type="match status" value="1"/>
</dbReference>
<gene>
    <name evidence="2" type="ORF">D7231_30710</name>
</gene>
<organism evidence="2 3">
    <name type="scientific">Streptomyces klenkii</name>
    <dbReference type="NCBI Taxonomy" id="1420899"/>
    <lineage>
        <taxon>Bacteria</taxon>
        <taxon>Bacillati</taxon>
        <taxon>Actinomycetota</taxon>
        <taxon>Actinomycetes</taxon>
        <taxon>Kitasatosporales</taxon>
        <taxon>Streptomycetaceae</taxon>
        <taxon>Streptomyces</taxon>
    </lineage>
</organism>
<dbReference type="AlphaFoldDB" id="A0A3B0AQJ6"/>
<keyword evidence="3" id="KW-1185">Reference proteome</keyword>
<dbReference type="InterPro" id="IPR036291">
    <property type="entry name" value="NAD(P)-bd_dom_sf"/>
</dbReference>
<dbReference type="PANTHER" id="PTHR42879">
    <property type="entry name" value="3-OXOACYL-(ACYL-CARRIER-PROTEIN) REDUCTASE"/>
    <property type="match status" value="1"/>
</dbReference>
<evidence type="ECO:0000313" key="2">
    <source>
        <dbReference type="EMBL" id="RKN62813.1"/>
    </source>
</evidence>
<name>A0A3B0AQJ6_9ACTN</name>
<reference evidence="2 3" key="1">
    <citation type="journal article" date="2015" name="Antonie Van Leeuwenhoek">
        <title>Streptomyces klenkii sp. nov., isolated from deep marine sediment.</title>
        <authorList>
            <person name="Veyisoglu A."/>
            <person name="Sahin N."/>
        </authorList>
    </citation>
    <scope>NUCLEOTIDE SEQUENCE [LARGE SCALE GENOMIC DNA]</scope>
    <source>
        <strain evidence="2 3">KCTC 29202</strain>
    </source>
</reference>